<dbReference type="EMBL" id="BTSX01000004">
    <property type="protein sequence ID" value="GMS92310.1"/>
    <property type="molecule type" value="Genomic_DNA"/>
</dbReference>
<name>A0AAV5TFZ3_9BILA</name>
<evidence type="ECO:0000313" key="1">
    <source>
        <dbReference type="EMBL" id="GMS92310.1"/>
    </source>
</evidence>
<comment type="caution">
    <text evidence="1">The sequence shown here is derived from an EMBL/GenBank/DDBJ whole genome shotgun (WGS) entry which is preliminary data.</text>
</comment>
<evidence type="ECO:0000313" key="2">
    <source>
        <dbReference type="Proteomes" id="UP001432027"/>
    </source>
</evidence>
<dbReference type="Proteomes" id="UP001432027">
    <property type="component" value="Unassembled WGS sequence"/>
</dbReference>
<feature type="non-terminal residue" evidence="1">
    <location>
        <position position="1"/>
    </location>
</feature>
<proteinExistence type="predicted"/>
<feature type="non-terminal residue" evidence="1">
    <location>
        <position position="72"/>
    </location>
</feature>
<protein>
    <submittedName>
        <fullName evidence="1">Uncharacterized protein</fullName>
    </submittedName>
</protein>
<reference evidence="1" key="1">
    <citation type="submission" date="2023-10" db="EMBL/GenBank/DDBJ databases">
        <title>Genome assembly of Pristionchus species.</title>
        <authorList>
            <person name="Yoshida K."/>
            <person name="Sommer R.J."/>
        </authorList>
    </citation>
    <scope>NUCLEOTIDE SEQUENCE</scope>
    <source>
        <strain evidence="1">RS0144</strain>
    </source>
</reference>
<keyword evidence="2" id="KW-1185">Reference proteome</keyword>
<dbReference type="AlphaFoldDB" id="A0AAV5TFZ3"/>
<gene>
    <name evidence="1" type="ORF">PENTCL1PPCAC_14485</name>
</gene>
<accession>A0AAV5TFZ3</accession>
<sequence>KQEGEETKMNMVDHREKNFLKFCPSYSSCPLEYLCVSSWTVLRVPWPFCPPLPSSFLSSSSHCTRQEVQNSS</sequence>
<organism evidence="1 2">
    <name type="scientific">Pristionchus entomophagus</name>
    <dbReference type="NCBI Taxonomy" id="358040"/>
    <lineage>
        <taxon>Eukaryota</taxon>
        <taxon>Metazoa</taxon>
        <taxon>Ecdysozoa</taxon>
        <taxon>Nematoda</taxon>
        <taxon>Chromadorea</taxon>
        <taxon>Rhabditida</taxon>
        <taxon>Rhabditina</taxon>
        <taxon>Diplogasteromorpha</taxon>
        <taxon>Diplogasteroidea</taxon>
        <taxon>Neodiplogasteridae</taxon>
        <taxon>Pristionchus</taxon>
    </lineage>
</organism>